<dbReference type="EMBL" id="CP133623">
    <property type="protein sequence ID" value="WMV59959.1"/>
    <property type="molecule type" value="Genomic_DNA"/>
</dbReference>
<dbReference type="Gene3D" id="3.40.50.1820">
    <property type="entry name" value="alpha/beta hydrolase"/>
    <property type="match status" value="1"/>
</dbReference>
<dbReference type="AlphaFoldDB" id="A0AAF1A469"/>
<protein>
    <recommendedName>
        <fullName evidence="4">Phospholipase/carboxylesterase/thioesterase domain-containing protein</fullName>
    </recommendedName>
</protein>
<accession>A0AAF1A469</accession>
<proteinExistence type="predicted"/>
<evidence type="ECO:0000256" key="1">
    <source>
        <dbReference type="SAM" id="MobiDB-lite"/>
    </source>
</evidence>
<dbReference type="PANTHER" id="PTHR46234">
    <property type="entry name" value="ALPHA/BETA-HYDROLASES SUPERFAMILY PROTEIN"/>
    <property type="match status" value="1"/>
</dbReference>
<feature type="region of interest" description="Disordered" evidence="1">
    <location>
        <begin position="1"/>
        <end position="20"/>
    </location>
</feature>
<sequence length="144" mass="15958">MIDISDSGQDGSGHRGGQDAGREVEMVQTCVWKCASIPMRRCERLVITASFSYLLEVRVYRKQPPCPHKVGVHTTLTRPHCGALVGDDVVPYNYGEKSSQKLRSCGFQDVAFKSYTSLGHYTIPEEMDEVCGWLTSKLGLEGKS</sequence>
<name>A0AAF1A469_SOLVR</name>
<dbReference type="InterPro" id="IPR029058">
    <property type="entry name" value="AB_hydrolase_fold"/>
</dbReference>
<evidence type="ECO:0008006" key="4">
    <source>
        <dbReference type="Google" id="ProtNLM"/>
    </source>
</evidence>
<organism evidence="2 3">
    <name type="scientific">Solanum verrucosum</name>
    <dbReference type="NCBI Taxonomy" id="315347"/>
    <lineage>
        <taxon>Eukaryota</taxon>
        <taxon>Viridiplantae</taxon>
        <taxon>Streptophyta</taxon>
        <taxon>Embryophyta</taxon>
        <taxon>Tracheophyta</taxon>
        <taxon>Spermatophyta</taxon>
        <taxon>Magnoliopsida</taxon>
        <taxon>eudicotyledons</taxon>
        <taxon>Gunneridae</taxon>
        <taxon>Pentapetalae</taxon>
        <taxon>asterids</taxon>
        <taxon>lamiids</taxon>
        <taxon>Solanales</taxon>
        <taxon>Solanaceae</taxon>
        <taxon>Solanoideae</taxon>
        <taxon>Solaneae</taxon>
        <taxon>Solanum</taxon>
    </lineage>
</organism>
<dbReference type="SUPFAM" id="SSF53474">
    <property type="entry name" value="alpha/beta-Hydrolases"/>
    <property type="match status" value="1"/>
</dbReference>
<gene>
    <name evidence="2" type="ORF">MTR67_053344</name>
</gene>
<keyword evidence="3" id="KW-1185">Reference proteome</keyword>
<dbReference type="Proteomes" id="UP001234989">
    <property type="component" value="Chromosome 12"/>
</dbReference>
<evidence type="ECO:0000313" key="3">
    <source>
        <dbReference type="Proteomes" id="UP001234989"/>
    </source>
</evidence>
<reference evidence="2" key="1">
    <citation type="submission" date="2023-08" db="EMBL/GenBank/DDBJ databases">
        <title>A de novo genome assembly of Solanum verrucosum Schlechtendal, a Mexican diploid species geographically isolated from the other diploid A-genome species in potato relatives.</title>
        <authorList>
            <person name="Hosaka K."/>
        </authorList>
    </citation>
    <scope>NUCLEOTIDE SEQUENCE</scope>
    <source>
        <tissue evidence="2">Young leaves</tissue>
    </source>
</reference>
<evidence type="ECO:0000313" key="2">
    <source>
        <dbReference type="EMBL" id="WMV59959.1"/>
    </source>
</evidence>